<dbReference type="AlphaFoldDB" id="A0A0D0HRU9"/>
<keyword evidence="4" id="KW-1185">Reference proteome</keyword>
<proteinExistence type="inferred from homology"/>
<gene>
    <name evidence="3" type="ORF">JV16_02199</name>
</gene>
<dbReference type="PATRIC" id="fig|265546.4.peg.2207"/>
<keyword evidence="2" id="KW-1277">Toxin-antitoxin system</keyword>
<accession>A0A0D0HRU9</accession>
<protein>
    <submittedName>
        <fullName evidence="3">PemK-like protein</fullName>
    </submittedName>
</protein>
<dbReference type="GO" id="GO:0003677">
    <property type="term" value="F:DNA binding"/>
    <property type="evidence" value="ECO:0007669"/>
    <property type="project" value="InterPro"/>
</dbReference>
<dbReference type="SUPFAM" id="SSF50118">
    <property type="entry name" value="Cell growth inhibitor/plasmid maintenance toxic component"/>
    <property type="match status" value="1"/>
</dbReference>
<dbReference type="Pfam" id="PF02452">
    <property type="entry name" value="PemK_toxin"/>
    <property type="match status" value="1"/>
</dbReference>
<comment type="similarity">
    <text evidence="1">Belongs to the PemK/MazF family.</text>
</comment>
<evidence type="ECO:0000313" key="4">
    <source>
        <dbReference type="Proteomes" id="UP000032047"/>
    </source>
</evidence>
<sequence length="113" mass="13055">MAHFDFGEVYWIEKSFDDDPEQSKLRPAIIVGKENDDLILVATTTQGPEDPPKPYDQFKFPILNWRKAGLTEPSWCLCLVLIELPKEALQKCIGKMDERDYEILLDFLETVHG</sequence>
<reference evidence="3 4" key="1">
    <citation type="submission" date="2015-01" db="EMBL/GenBank/DDBJ databases">
        <title>Genome sequence of Anoxybacillus ayderensis strain AB04.</title>
        <authorList>
            <person name="Belduz A.O."/>
            <person name="Canakci S."/>
            <person name="Chan K.-G."/>
            <person name="Kahar U.M."/>
            <person name="Yaakob A.S."/>
            <person name="Chan C.S."/>
            <person name="Goh K.M."/>
        </authorList>
    </citation>
    <scope>NUCLEOTIDE SEQUENCE [LARGE SCALE GENOMIC DNA]</scope>
    <source>
        <strain evidence="3 4">AB04</strain>
    </source>
</reference>
<comment type="caution">
    <text evidence="3">The sequence shown here is derived from an EMBL/GenBank/DDBJ whole genome shotgun (WGS) entry which is preliminary data.</text>
</comment>
<name>A0A0D0HRU9_9BACL</name>
<dbReference type="Gene3D" id="2.30.30.110">
    <property type="match status" value="1"/>
</dbReference>
<organism evidence="3 4">
    <name type="scientific">Anoxybacillus ayderensis</name>
    <dbReference type="NCBI Taxonomy" id="265546"/>
    <lineage>
        <taxon>Bacteria</taxon>
        <taxon>Bacillati</taxon>
        <taxon>Bacillota</taxon>
        <taxon>Bacilli</taxon>
        <taxon>Bacillales</taxon>
        <taxon>Anoxybacillaceae</taxon>
        <taxon>Anoxybacillus</taxon>
    </lineage>
</organism>
<dbReference type="EMBL" id="JXTG01000013">
    <property type="protein sequence ID" value="KIP20618.1"/>
    <property type="molecule type" value="Genomic_DNA"/>
</dbReference>
<dbReference type="Proteomes" id="UP000032047">
    <property type="component" value="Unassembled WGS sequence"/>
</dbReference>
<dbReference type="InterPro" id="IPR003477">
    <property type="entry name" value="PemK-like"/>
</dbReference>
<evidence type="ECO:0000256" key="1">
    <source>
        <dbReference type="ARBA" id="ARBA00007521"/>
    </source>
</evidence>
<evidence type="ECO:0000256" key="2">
    <source>
        <dbReference type="ARBA" id="ARBA00022649"/>
    </source>
</evidence>
<dbReference type="InterPro" id="IPR011067">
    <property type="entry name" value="Plasmid_toxin/cell-grow_inhib"/>
</dbReference>
<evidence type="ECO:0000313" key="3">
    <source>
        <dbReference type="EMBL" id="KIP20618.1"/>
    </source>
</evidence>
<dbReference type="RefSeq" id="WP_042535821.1">
    <property type="nucleotide sequence ID" value="NZ_JXTG01000013.1"/>
</dbReference>